<organism evidence="7 8">
    <name type="scientific">Aspergillus cavernicola</name>
    <dbReference type="NCBI Taxonomy" id="176166"/>
    <lineage>
        <taxon>Eukaryota</taxon>
        <taxon>Fungi</taxon>
        <taxon>Dikarya</taxon>
        <taxon>Ascomycota</taxon>
        <taxon>Pezizomycotina</taxon>
        <taxon>Eurotiomycetes</taxon>
        <taxon>Eurotiomycetidae</taxon>
        <taxon>Eurotiales</taxon>
        <taxon>Aspergillaceae</taxon>
        <taxon>Aspergillus</taxon>
        <taxon>Aspergillus subgen. Nidulantes</taxon>
    </lineage>
</organism>
<evidence type="ECO:0000256" key="5">
    <source>
        <dbReference type="SAM" id="MobiDB-lite"/>
    </source>
</evidence>
<dbReference type="Proteomes" id="UP001610335">
    <property type="component" value="Unassembled WGS sequence"/>
</dbReference>
<feature type="compositionally biased region" description="Basic and acidic residues" evidence="5">
    <location>
        <begin position="455"/>
        <end position="465"/>
    </location>
</feature>
<feature type="region of interest" description="Disordered" evidence="5">
    <location>
        <begin position="257"/>
        <end position="290"/>
    </location>
</feature>
<evidence type="ECO:0000259" key="6">
    <source>
        <dbReference type="SMART" id="SM00355"/>
    </source>
</evidence>
<comment type="caution">
    <text evidence="7">The sequence shown here is derived from an EMBL/GenBank/DDBJ whole genome shotgun (WGS) entry which is preliminary data.</text>
</comment>
<dbReference type="PANTHER" id="PTHR19818:SF139">
    <property type="entry name" value="PAIR-RULE PROTEIN ODD-PAIRED"/>
    <property type="match status" value="1"/>
</dbReference>
<dbReference type="InterPro" id="IPR036236">
    <property type="entry name" value="Znf_C2H2_sf"/>
</dbReference>
<dbReference type="InterPro" id="IPR013087">
    <property type="entry name" value="Znf_C2H2_type"/>
</dbReference>
<feature type="region of interest" description="Disordered" evidence="5">
    <location>
        <begin position="230"/>
        <end position="249"/>
    </location>
</feature>
<evidence type="ECO:0000313" key="7">
    <source>
        <dbReference type="EMBL" id="KAL2831810.1"/>
    </source>
</evidence>
<feature type="domain" description="C2H2-type" evidence="6">
    <location>
        <begin position="345"/>
        <end position="375"/>
    </location>
</feature>
<dbReference type="InterPro" id="IPR050329">
    <property type="entry name" value="GLI_C2H2-zinc-finger"/>
</dbReference>
<keyword evidence="4" id="KW-0862">Zinc</keyword>
<feature type="domain" description="C2H2-type" evidence="6">
    <location>
        <begin position="406"/>
        <end position="426"/>
    </location>
</feature>
<dbReference type="EMBL" id="JBFXLS010000008">
    <property type="protein sequence ID" value="KAL2831810.1"/>
    <property type="molecule type" value="Genomic_DNA"/>
</dbReference>
<feature type="compositionally biased region" description="Acidic residues" evidence="5">
    <location>
        <begin position="475"/>
        <end position="486"/>
    </location>
</feature>
<feature type="domain" description="C2H2-type" evidence="6">
    <location>
        <begin position="313"/>
        <end position="340"/>
    </location>
</feature>
<evidence type="ECO:0000256" key="1">
    <source>
        <dbReference type="ARBA" id="ARBA00022723"/>
    </source>
</evidence>
<dbReference type="PANTHER" id="PTHR19818">
    <property type="entry name" value="ZINC FINGER PROTEIN ZIC AND GLI"/>
    <property type="match status" value="1"/>
</dbReference>
<accession>A0ABR4IVN6</accession>
<feature type="region of interest" description="Disordered" evidence="5">
    <location>
        <begin position="438"/>
        <end position="539"/>
    </location>
</feature>
<name>A0ABR4IVN6_9EURO</name>
<gene>
    <name evidence="7" type="ORF">BDW59DRAFT_125415</name>
</gene>
<feature type="compositionally biased region" description="Low complexity" evidence="5">
    <location>
        <begin position="257"/>
        <end position="271"/>
    </location>
</feature>
<feature type="domain" description="C2H2-type" evidence="6">
    <location>
        <begin position="286"/>
        <end position="307"/>
    </location>
</feature>
<reference evidence="7 8" key="1">
    <citation type="submission" date="2024-07" db="EMBL/GenBank/DDBJ databases">
        <title>Section-level genome sequencing and comparative genomics of Aspergillus sections Usti and Cavernicolus.</title>
        <authorList>
            <consortium name="Lawrence Berkeley National Laboratory"/>
            <person name="Nybo J.L."/>
            <person name="Vesth T.C."/>
            <person name="Theobald S."/>
            <person name="Frisvad J.C."/>
            <person name="Larsen T.O."/>
            <person name="Kjaerboelling I."/>
            <person name="Rothschild-Mancinelli K."/>
            <person name="Lyhne E.K."/>
            <person name="Kogle M.E."/>
            <person name="Barry K."/>
            <person name="Clum A."/>
            <person name="Na H."/>
            <person name="Ledsgaard L."/>
            <person name="Lin J."/>
            <person name="Lipzen A."/>
            <person name="Kuo A."/>
            <person name="Riley R."/>
            <person name="Mondo S."/>
            <person name="LaButti K."/>
            <person name="Haridas S."/>
            <person name="Pangalinan J."/>
            <person name="Salamov A.A."/>
            <person name="Simmons B.A."/>
            <person name="Magnuson J.K."/>
            <person name="Chen J."/>
            <person name="Drula E."/>
            <person name="Henrissat B."/>
            <person name="Wiebenga A."/>
            <person name="Lubbers R.J."/>
            <person name="Gomes A.C."/>
            <person name="Makela M.R."/>
            <person name="Stajich J."/>
            <person name="Grigoriev I.V."/>
            <person name="Mortensen U.H."/>
            <person name="De vries R.P."/>
            <person name="Baker S.E."/>
            <person name="Andersen M.R."/>
        </authorList>
    </citation>
    <scope>NUCLEOTIDE SEQUENCE [LARGE SCALE GENOMIC DNA]</scope>
    <source>
        <strain evidence="7 8">CBS 600.67</strain>
    </source>
</reference>
<evidence type="ECO:0000313" key="8">
    <source>
        <dbReference type="Proteomes" id="UP001610335"/>
    </source>
</evidence>
<dbReference type="SMART" id="SM00355">
    <property type="entry name" value="ZnF_C2H2"/>
    <property type="match status" value="4"/>
</dbReference>
<keyword evidence="2" id="KW-0677">Repeat</keyword>
<sequence>MQSDLDHADFLLFRSQSTDAKMMALESSRQHQTPYFQDFSIDPALVDSFNFNVDNLGGYGQHDSGLTHPSYQNTGFAASYNEMVKSTGFPPVSHPEPFFSGVSTASGPSIGSASSSAMGSPYSANAQTIQEDWDDTHHGLGLSAAAMGDLFPNDCMVNPFDSEGFYPKKSDNFVDPSLLQPMHQQHLTPPAISYPEQPDYILAHTGFFPQSPEPTQFHHAESYMLKQSYSQQSNLMPPSPMPSGSLSRPVSIYDRRSSISSIHSRPSQPSPAASGTEFDDETKEKGRCPHPDCGRVFKDLKAHMLTHQSERPEKCPIVTCEYHIKGFARKYDKNRHTLTHYKGTMVCGFCPGSGSPAEKSFNRADVFKRHLTSVHGVEQTPPNCRKRSPAASSTKNVSDYCQDATGKCSTCSGTFNNAQDFYEHLDDCVLRVVQQEEPSEAINQQRLAEVEEDEEVKKTMEKHNLLDTAGSVDRYDDENDDDDDDFDDRRPAKGSARASKGSRVILGTNNAVTKHSSNKGRLTASKRRNNRDRYPQSWGCPSNNIKMKKRVLCVFDGQRRLWKDEMMLDNEFEVRLKLPGGAGDGTNREAYITDLDVETLKRANGIHNANEEERGVWIDGPSPQLIGQSAMMLPDFSQGEVDIDELIS</sequence>
<feature type="region of interest" description="Disordered" evidence="5">
    <location>
        <begin position="377"/>
        <end position="396"/>
    </location>
</feature>
<dbReference type="SUPFAM" id="SSF57667">
    <property type="entry name" value="beta-beta-alpha zinc fingers"/>
    <property type="match status" value="1"/>
</dbReference>
<evidence type="ECO:0000256" key="2">
    <source>
        <dbReference type="ARBA" id="ARBA00022737"/>
    </source>
</evidence>
<keyword evidence="3" id="KW-0863">Zinc-finger</keyword>
<evidence type="ECO:0000256" key="4">
    <source>
        <dbReference type="ARBA" id="ARBA00022833"/>
    </source>
</evidence>
<dbReference type="Gene3D" id="3.30.160.60">
    <property type="entry name" value="Classic Zinc Finger"/>
    <property type="match status" value="1"/>
</dbReference>
<proteinExistence type="predicted"/>
<evidence type="ECO:0000256" key="3">
    <source>
        <dbReference type="ARBA" id="ARBA00022771"/>
    </source>
</evidence>
<protein>
    <recommendedName>
        <fullName evidence="6">C2H2-type domain-containing protein</fullName>
    </recommendedName>
</protein>
<keyword evidence="8" id="KW-1185">Reference proteome</keyword>
<keyword evidence="1" id="KW-0479">Metal-binding</keyword>